<dbReference type="InterPro" id="IPR036396">
    <property type="entry name" value="Cyt_P450_sf"/>
</dbReference>
<evidence type="ECO:0000256" key="13">
    <source>
        <dbReference type="PIRSR" id="PIRSR602401-1"/>
    </source>
</evidence>
<keyword evidence="7" id="KW-0256">Endoplasmic reticulum</keyword>
<dbReference type="WBParaSite" id="maker-uti_cns_0007810-snap-gene-0.9-mRNA-1">
    <property type="protein sequence ID" value="maker-uti_cns_0007810-snap-gene-0.9-mRNA-1"/>
    <property type="gene ID" value="maker-uti_cns_0007810-snap-gene-0.9"/>
</dbReference>
<keyword evidence="9 14" id="KW-0560">Oxidoreductase</keyword>
<evidence type="ECO:0000256" key="4">
    <source>
        <dbReference type="ARBA" id="ARBA00010617"/>
    </source>
</evidence>
<dbReference type="InterPro" id="IPR050182">
    <property type="entry name" value="Cytochrome_P450_fam2"/>
</dbReference>
<evidence type="ECO:0000313" key="16">
    <source>
        <dbReference type="Proteomes" id="UP000095280"/>
    </source>
</evidence>
<evidence type="ECO:0000256" key="12">
    <source>
        <dbReference type="ARBA" id="ARBA00023136"/>
    </source>
</evidence>
<protein>
    <submittedName>
        <fullName evidence="17">Cytochrome P450</fullName>
    </submittedName>
</protein>
<dbReference type="InterPro" id="IPR001128">
    <property type="entry name" value="Cyt_P450"/>
</dbReference>
<keyword evidence="5 13" id="KW-0349">Heme</keyword>
<evidence type="ECO:0000256" key="2">
    <source>
        <dbReference type="ARBA" id="ARBA00004174"/>
    </source>
</evidence>
<dbReference type="PRINTS" id="PR00385">
    <property type="entry name" value="P450"/>
</dbReference>
<evidence type="ECO:0000256" key="14">
    <source>
        <dbReference type="RuleBase" id="RU000461"/>
    </source>
</evidence>
<organism evidence="16 17">
    <name type="scientific">Macrostomum lignano</name>
    <dbReference type="NCBI Taxonomy" id="282301"/>
    <lineage>
        <taxon>Eukaryota</taxon>
        <taxon>Metazoa</taxon>
        <taxon>Spiralia</taxon>
        <taxon>Lophotrochozoa</taxon>
        <taxon>Platyhelminthes</taxon>
        <taxon>Rhabditophora</taxon>
        <taxon>Macrostomorpha</taxon>
        <taxon>Macrostomida</taxon>
        <taxon>Macrostomidae</taxon>
        <taxon>Macrostomum</taxon>
    </lineage>
</organism>
<dbReference type="Gene3D" id="1.10.630.10">
    <property type="entry name" value="Cytochrome P450"/>
    <property type="match status" value="1"/>
</dbReference>
<reference evidence="17" key="1">
    <citation type="submission" date="2016-11" db="UniProtKB">
        <authorList>
            <consortium name="WormBaseParasite"/>
        </authorList>
    </citation>
    <scope>IDENTIFICATION</scope>
</reference>
<dbReference type="PRINTS" id="PR00463">
    <property type="entry name" value="EP450I"/>
</dbReference>
<dbReference type="SUPFAM" id="SSF48264">
    <property type="entry name" value="Cytochrome P450"/>
    <property type="match status" value="1"/>
</dbReference>
<dbReference type="InterPro" id="IPR002401">
    <property type="entry name" value="Cyt_P450_E_grp-I"/>
</dbReference>
<dbReference type="GO" id="GO:0016712">
    <property type="term" value="F:oxidoreductase activity, acting on paired donors, with incorporation or reduction of molecular oxygen, reduced flavin or flavoprotein as one donor, and incorporation of one atom of oxygen"/>
    <property type="evidence" value="ECO:0007669"/>
    <property type="project" value="TreeGrafter"/>
</dbReference>
<dbReference type="FunFam" id="1.10.630.10:FF:000238">
    <property type="entry name" value="Cytochrome P450 2A6"/>
    <property type="match status" value="1"/>
</dbReference>
<evidence type="ECO:0000256" key="10">
    <source>
        <dbReference type="ARBA" id="ARBA00023004"/>
    </source>
</evidence>
<sequence length="548" mass="62530">MPLVLKPLVLKSRVLKLLMLKLLVLKNLVLKNLAKVLCAKASSSQELWQHLRPRQPLQPAPCGLSGPGRPQAAVRNLLSPPGPRGWPLLGSLPNMDPKRSHESVLELCKTFGPIISYRLGSQLFIVINDYDLAKELLDDENFTGRSRSVVIQRQTGGCGLLFSEGLLWKQHRRLALKTLRDFGFAKDRSVEMVNIQLDDILTDLRDASESARPLNILDTFTEATNAVIATLTLGRQFRRGDPELEFVRTAARRLFAGRPLQNLPFLFPWTDYIVRLFPTSNEQNLVNMEILEFIQRQVQERLKLMGADIEGFEPECLCDVYIKERQKAEAAGDFESFKDMQVLRVVMELFMAGTDTTARSLEWLLLYMAFEQDWQSRVQAELDRVIDGERRPSMRDRDQLPLTCAVIEETYRIVSLTPFALFHPATQEDTVFHGYSFPTNALIFPFTYGMSRDPKVWARPNEFHPEHFLRPDGSFAGSGKNIPFSMGRRVCVGESLGRMEVFLIFSAVMKLFKVCMADEYLSKREDILRGSLGILRIPGDYRLLFEAR</sequence>
<dbReference type="PANTHER" id="PTHR24300:SF375">
    <property type="entry name" value="CYTOCHROME P450 FAMILY"/>
    <property type="match status" value="1"/>
</dbReference>
<evidence type="ECO:0000256" key="6">
    <source>
        <dbReference type="ARBA" id="ARBA00022723"/>
    </source>
</evidence>
<keyword evidence="11 14" id="KW-0503">Monooxygenase</keyword>
<evidence type="ECO:0000256" key="3">
    <source>
        <dbReference type="ARBA" id="ARBA00004406"/>
    </source>
</evidence>
<evidence type="ECO:0000256" key="15">
    <source>
        <dbReference type="SAM" id="SignalP"/>
    </source>
</evidence>
<evidence type="ECO:0000256" key="7">
    <source>
        <dbReference type="ARBA" id="ARBA00022824"/>
    </source>
</evidence>
<evidence type="ECO:0000256" key="1">
    <source>
        <dbReference type="ARBA" id="ARBA00001971"/>
    </source>
</evidence>
<keyword evidence="10 13" id="KW-0408">Iron</keyword>
<evidence type="ECO:0000256" key="9">
    <source>
        <dbReference type="ARBA" id="ARBA00023002"/>
    </source>
</evidence>
<keyword evidence="8" id="KW-0492">Microsome</keyword>
<dbReference type="Proteomes" id="UP000095280">
    <property type="component" value="Unplaced"/>
</dbReference>
<dbReference type="PROSITE" id="PS00086">
    <property type="entry name" value="CYTOCHROME_P450"/>
    <property type="match status" value="1"/>
</dbReference>
<dbReference type="Pfam" id="PF00067">
    <property type="entry name" value="p450"/>
    <property type="match status" value="1"/>
</dbReference>
<keyword evidence="6 13" id="KW-0479">Metal-binding</keyword>
<dbReference type="AlphaFoldDB" id="A0A1I8HSH1"/>
<dbReference type="GO" id="GO:0005506">
    <property type="term" value="F:iron ion binding"/>
    <property type="evidence" value="ECO:0007669"/>
    <property type="project" value="InterPro"/>
</dbReference>
<dbReference type="PANTHER" id="PTHR24300">
    <property type="entry name" value="CYTOCHROME P450 508A4-RELATED"/>
    <property type="match status" value="1"/>
</dbReference>
<feature type="chain" id="PRO_5009320424" evidence="15">
    <location>
        <begin position="35"/>
        <end position="548"/>
    </location>
</feature>
<evidence type="ECO:0000256" key="11">
    <source>
        <dbReference type="ARBA" id="ARBA00023033"/>
    </source>
</evidence>
<dbReference type="GO" id="GO:0006805">
    <property type="term" value="P:xenobiotic metabolic process"/>
    <property type="evidence" value="ECO:0007669"/>
    <property type="project" value="TreeGrafter"/>
</dbReference>
<dbReference type="InterPro" id="IPR017972">
    <property type="entry name" value="Cyt_P450_CS"/>
</dbReference>
<dbReference type="GO" id="GO:0006082">
    <property type="term" value="P:organic acid metabolic process"/>
    <property type="evidence" value="ECO:0007669"/>
    <property type="project" value="TreeGrafter"/>
</dbReference>
<keyword evidence="16" id="KW-1185">Reference proteome</keyword>
<feature type="binding site" description="axial binding residue" evidence="13">
    <location>
        <position position="491"/>
    </location>
    <ligand>
        <name>heme</name>
        <dbReference type="ChEBI" id="CHEBI:30413"/>
    </ligand>
    <ligandPart>
        <name>Fe</name>
        <dbReference type="ChEBI" id="CHEBI:18248"/>
    </ligandPart>
</feature>
<comment type="cofactor">
    <cofactor evidence="1 13">
        <name>heme</name>
        <dbReference type="ChEBI" id="CHEBI:30413"/>
    </cofactor>
</comment>
<evidence type="ECO:0000313" key="17">
    <source>
        <dbReference type="WBParaSite" id="maker-uti_cns_0007810-snap-gene-0.9-mRNA-1"/>
    </source>
</evidence>
<evidence type="ECO:0000256" key="5">
    <source>
        <dbReference type="ARBA" id="ARBA00022617"/>
    </source>
</evidence>
<keyword evidence="12" id="KW-0472">Membrane</keyword>
<evidence type="ECO:0000256" key="8">
    <source>
        <dbReference type="ARBA" id="ARBA00022848"/>
    </source>
</evidence>
<accession>A0A1I8HSH1</accession>
<keyword evidence="15" id="KW-0732">Signal</keyword>
<dbReference type="GO" id="GO:0005789">
    <property type="term" value="C:endoplasmic reticulum membrane"/>
    <property type="evidence" value="ECO:0007669"/>
    <property type="project" value="UniProtKB-SubCell"/>
</dbReference>
<proteinExistence type="inferred from homology"/>
<comment type="subcellular location">
    <subcellularLocation>
        <location evidence="3">Endoplasmic reticulum membrane</location>
        <topology evidence="3">Peripheral membrane protein</topology>
    </subcellularLocation>
    <subcellularLocation>
        <location evidence="2">Microsome membrane</location>
        <topology evidence="2">Peripheral membrane protein</topology>
    </subcellularLocation>
</comment>
<feature type="signal peptide" evidence="15">
    <location>
        <begin position="1"/>
        <end position="34"/>
    </location>
</feature>
<dbReference type="GO" id="GO:0020037">
    <property type="term" value="F:heme binding"/>
    <property type="evidence" value="ECO:0007669"/>
    <property type="project" value="InterPro"/>
</dbReference>
<name>A0A1I8HSH1_9PLAT</name>
<comment type="similarity">
    <text evidence="4 14">Belongs to the cytochrome P450 family.</text>
</comment>